<evidence type="ECO:0000313" key="1">
    <source>
        <dbReference type="EMBL" id="NMP25608.1"/>
    </source>
</evidence>
<dbReference type="EMBL" id="JAADJU010000001">
    <property type="protein sequence ID" value="NMP25608.1"/>
    <property type="molecule type" value="Genomic_DNA"/>
</dbReference>
<comment type="caution">
    <text evidence="1">The sequence shown here is derived from an EMBL/GenBank/DDBJ whole genome shotgun (WGS) entry which is preliminary data.</text>
</comment>
<sequence length="65" mass="7498">MRKMLKSLFASPESLLQVMSERDIEEAIQEGERIIIDEDGNAAVNINSKEVREDFARHVQALRRL</sequence>
<proteinExistence type="predicted"/>
<gene>
    <name evidence="1" type="ORF">GW590_01755</name>
</gene>
<keyword evidence="2" id="KW-1185">Reference proteome</keyword>
<accession>A0A848MBH8</accession>
<evidence type="ECO:0000313" key="2">
    <source>
        <dbReference type="Proteomes" id="UP000585363"/>
    </source>
</evidence>
<reference evidence="1 2" key="1">
    <citation type="submission" date="2020-01" db="EMBL/GenBank/DDBJ databases">
        <authorList>
            <person name="Lee S.D."/>
        </authorList>
    </citation>
    <scope>NUCLEOTIDE SEQUENCE [LARGE SCALE GENOMIC DNA]</scope>
    <source>
        <strain evidence="1 2">SAP-1</strain>
    </source>
</reference>
<name>A0A848MBH8_9GAMM</name>
<dbReference type="AlphaFoldDB" id="A0A848MBH8"/>
<protein>
    <submittedName>
        <fullName evidence="1">Uncharacterized protein</fullName>
    </submittedName>
</protein>
<organism evidence="1 2">
    <name type="scientific">Rouxiella aceris</name>
    <dbReference type="NCBI Taxonomy" id="2703884"/>
    <lineage>
        <taxon>Bacteria</taxon>
        <taxon>Pseudomonadati</taxon>
        <taxon>Pseudomonadota</taxon>
        <taxon>Gammaproteobacteria</taxon>
        <taxon>Enterobacterales</taxon>
        <taxon>Yersiniaceae</taxon>
        <taxon>Rouxiella</taxon>
    </lineage>
</organism>
<reference evidence="1 2" key="2">
    <citation type="submission" date="2020-06" db="EMBL/GenBank/DDBJ databases">
        <title>Polyphasic characterization of a Rahnella strain isolated from tree sap.</title>
        <authorList>
            <person name="Kim I.S."/>
        </authorList>
    </citation>
    <scope>NUCLEOTIDE SEQUENCE [LARGE SCALE GENOMIC DNA]</scope>
    <source>
        <strain evidence="1 2">SAP-1</strain>
    </source>
</reference>
<dbReference type="Proteomes" id="UP000585363">
    <property type="component" value="Unassembled WGS sequence"/>
</dbReference>
<dbReference type="RefSeq" id="WP_169401294.1">
    <property type="nucleotide sequence ID" value="NZ_JAADJU010000001.1"/>
</dbReference>